<dbReference type="InterPro" id="IPR037185">
    <property type="entry name" value="EmrE-like"/>
</dbReference>
<keyword evidence="4 6" id="KW-1133">Transmembrane helix</keyword>
<keyword evidence="5 6" id="KW-0472">Membrane</keyword>
<feature type="transmembrane region" description="Helical" evidence="6">
    <location>
        <begin position="91"/>
        <end position="109"/>
    </location>
</feature>
<comment type="caution">
    <text evidence="8">The sequence shown here is derived from an EMBL/GenBank/DDBJ whole genome shotgun (WGS) entry which is preliminary data.</text>
</comment>
<feature type="transmembrane region" description="Helical" evidence="6">
    <location>
        <begin position="176"/>
        <end position="193"/>
    </location>
</feature>
<dbReference type="EMBL" id="DSZY01000013">
    <property type="protein sequence ID" value="HGU40093.1"/>
    <property type="molecule type" value="Genomic_DNA"/>
</dbReference>
<proteinExistence type="predicted"/>
<dbReference type="InterPro" id="IPR050638">
    <property type="entry name" value="AA-Vitamin_Transporters"/>
</dbReference>
<feature type="transmembrane region" description="Helical" evidence="6">
    <location>
        <begin position="35"/>
        <end position="52"/>
    </location>
</feature>
<sequence>MKVGLLKYLPVTLVTIIWGISFIATKVVVSSFPPYPAAFYRFVIALLVLLPLSKNKSVLRDLNAFWAGFWGVTMYFVFENMALIYTRPTNAAIIVSSAPILYVIFTHLIRKQQTTLNQYLGSLLAFTGVALVILNGRLMKLNPLGDILAFGSAMAWVFYTHYILKMPKHDGIDEVFAITFWGAVTLIPFSMLQDPMFSSIIKLTPPALIGLLYLGILCSALGYLLWNKSITLIGDRRTTNAIYFIPVVTVLSEKILLRTPLTLYTVTGTVLLIAGLFTFEKGNIKRQK</sequence>
<dbReference type="AlphaFoldDB" id="A0A7C4RVQ1"/>
<evidence type="ECO:0000256" key="4">
    <source>
        <dbReference type="ARBA" id="ARBA00022989"/>
    </source>
</evidence>
<evidence type="ECO:0000256" key="1">
    <source>
        <dbReference type="ARBA" id="ARBA00004651"/>
    </source>
</evidence>
<dbReference type="GO" id="GO:0005886">
    <property type="term" value="C:plasma membrane"/>
    <property type="evidence" value="ECO:0007669"/>
    <property type="project" value="UniProtKB-SubCell"/>
</dbReference>
<evidence type="ECO:0000259" key="7">
    <source>
        <dbReference type="Pfam" id="PF00892"/>
    </source>
</evidence>
<evidence type="ECO:0000256" key="6">
    <source>
        <dbReference type="SAM" id="Phobius"/>
    </source>
</evidence>
<gene>
    <name evidence="8" type="ORF">ENT77_02725</name>
</gene>
<feature type="domain" description="EamA" evidence="7">
    <location>
        <begin position="11"/>
        <end position="133"/>
    </location>
</feature>
<comment type="subcellular location">
    <subcellularLocation>
        <location evidence="1">Cell membrane</location>
        <topology evidence="1">Multi-pass membrane protein</topology>
    </subcellularLocation>
</comment>
<keyword evidence="2" id="KW-1003">Cell membrane</keyword>
<organism evidence="8">
    <name type="scientific">Fervidobacterium thailandense</name>
    <dbReference type="NCBI Taxonomy" id="1008305"/>
    <lineage>
        <taxon>Bacteria</taxon>
        <taxon>Thermotogati</taxon>
        <taxon>Thermotogota</taxon>
        <taxon>Thermotogae</taxon>
        <taxon>Thermotogales</taxon>
        <taxon>Fervidobacteriaceae</taxon>
        <taxon>Fervidobacterium</taxon>
    </lineage>
</organism>
<dbReference type="Pfam" id="PF00892">
    <property type="entry name" value="EamA"/>
    <property type="match status" value="2"/>
</dbReference>
<protein>
    <submittedName>
        <fullName evidence="8">DMT family transporter</fullName>
    </submittedName>
</protein>
<dbReference type="InterPro" id="IPR000620">
    <property type="entry name" value="EamA_dom"/>
</dbReference>
<feature type="transmembrane region" description="Helical" evidence="6">
    <location>
        <begin position="116"/>
        <end position="135"/>
    </location>
</feature>
<feature type="transmembrane region" description="Helical" evidence="6">
    <location>
        <begin position="205"/>
        <end position="226"/>
    </location>
</feature>
<evidence type="ECO:0000256" key="3">
    <source>
        <dbReference type="ARBA" id="ARBA00022692"/>
    </source>
</evidence>
<dbReference type="PANTHER" id="PTHR32322:SF18">
    <property type="entry name" value="S-ADENOSYLMETHIONINE_S-ADENOSYLHOMOCYSTEINE TRANSPORTER"/>
    <property type="match status" value="1"/>
</dbReference>
<feature type="transmembrane region" description="Helical" evidence="6">
    <location>
        <begin position="261"/>
        <end position="279"/>
    </location>
</feature>
<feature type="transmembrane region" description="Helical" evidence="6">
    <location>
        <begin position="238"/>
        <end position="255"/>
    </location>
</feature>
<name>A0A7C4RVQ1_9BACT</name>
<evidence type="ECO:0000256" key="2">
    <source>
        <dbReference type="ARBA" id="ARBA00022475"/>
    </source>
</evidence>
<accession>A0A7C4RVQ1</accession>
<feature type="transmembrane region" description="Helical" evidence="6">
    <location>
        <begin position="147"/>
        <end position="164"/>
    </location>
</feature>
<dbReference type="SUPFAM" id="SSF103481">
    <property type="entry name" value="Multidrug resistance efflux transporter EmrE"/>
    <property type="match status" value="2"/>
</dbReference>
<evidence type="ECO:0000313" key="8">
    <source>
        <dbReference type="EMBL" id="HGU40093.1"/>
    </source>
</evidence>
<feature type="domain" description="EamA" evidence="7">
    <location>
        <begin position="144"/>
        <end position="277"/>
    </location>
</feature>
<reference evidence="8" key="1">
    <citation type="journal article" date="2020" name="mSystems">
        <title>Genome- and Community-Level Interaction Insights into Carbon Utilization and Element Cycling Functions of Hydrothermarchaeota in Hydrothermal Sediment.</title>
        <authorList>
            <person name="Zhou Z."/>
            <person name="Liu Y."/>
            <person name="Xu W."/>
            <person name="Pan J."/>
            <person name="Luo Z.H."/>
            <person name="Li M."/>
        </authorList>
    </citation>
    <scope>NUCLEOTIDE SEQUENCE [LARGE SCALE GENOMIC DNA]</scope>
    <source>
        <strain evidence="8">SpSt-609</strain>
    </source>
</reference>
<feature type="transmembrane region" description="Helical" evidence="6">
    <location>
        <begin position="64"/>
        <end position="85"/>
    </location>
</feature>
<feature type="transmembrane region" description="Helical" evidence="6">
    <location>
        <begin position="7"/>
        <end position="29"/>
    </location>
</feature>
<evidence type="ECO:0000256" key="5">
    <source>
        <dbReference type="ARBA" id="ARBA00023136"/>
    </source>
</evidence>
<dbReference type="PANTHER" id="PTHR32322">
    <property type="entry name" value="INNER MEMBRANE TRANSPORTER"/>
    <property type="match status" value="1"/>
</dbReference>
<keyword evidence="3 6" id="KW-0812">Transmembrane</keyword>